<organism evidence="9 10">
    <name type="scientific">Alteribacillus bidgolensis</name>
    <dbReference type="NCBI Taxonomy" id="930129"/>
    <lineage>
        <taxon>Bacteria</taxon>
        <taxon>Bacillati</taxon>
        <taxon>Bacillota</taxon>
        <taxon>Bacilli</taxon>
        <taxon>Bacillales</taxon>
        <taxon>Bacillaceae</taxon>
        <taxon>Alteribacillus</taxon>
    </lineage>
</organism>
<dbReference type="PANTHER" id="PTHR40064:SF1">
    <property type="entry name" value="MEMBRANE PROTEIN"/>
    <property type="match status" value="1"/>
</dbReference>
<keyword evidence="2" id="KW-1003">Cell membrane</keyword>
<keyword evidence="3 7" id="KW-0812">Transmembrane</keyword>
<feature type="transmembrane region" description="Helical" evidence="7">
    <location>
        <begin position="20"/>
        <end position="46"/>
    </location>
</feature>
<dbReference type="EMBL" id="FNDU01000001">
    <property type="protein sequence ID" value="SDH36334.1"/>
    <property type="molecule type" value="Genomic_DNA"/>
</dbReference>
<dbReference type="Pfam" id="PF11728">
    <property type="entry name" value="ArAE_1_C"/>
    <property type="match status" value="1"/>
</dbReference>
<dbReference type="GO" id="GO:0005886">
    <property type="term" value="C:plasma membrane"/>
    <property type="evidence" value="ECO:0007669"/>
    <property type="project" value="UniProtKB-SubCell"/>
</dbReference>
<dbReference type="PANTHER" id="PTHR40064">
    <property type="entry name" value="MEMBRANE PROTEIN-RELATED"/>
    <property type="match status" value="1"/>
</dbReference>
<evidence type="ECO:0000256" key="5">
    <source>
        <dbReference type="ARBA" id="ARBA00023136"/>
    </source>
</evidence>
<feature type="transmembrane region" description="Helical" evidence="7">
    <location>
        <begin position="83"/>
        <end position="110"/>
    </location>
</feature>
<evidence type="ECO:0000256" key="1">
    <source>
        <dbReference type="ARBA" id="ARBA00004651"/>
    </source>
</evidence>
<dbReference type="Gene3D" id="1.20.120.940">
    <property type="entry name" value="Putative aromatic acid exporter, C-terminal domain"/>
    <property type="match status" value="1"/>
</dbReference>
<evidence type="ECO:0000256" key="6">
    <source>
        <dbReference type="SAM" id="MobiDB-lite"/>
    </source>
</evidence>
<dbReference type="InterPro" id="IPR010343">
    <property type="entry name" value="ArAE_1"/>
</dbReference>
<dbReference type="OrthoDB" id="357521at2"/>
<reference evidence="9 10" key="1">
    <citation type="submission" date="2016-10" db="EMBL/GenBank/DDBJ databases">
        <authorList>
            <person name="de Groot N.N."/>
        </authorList>
    </citation>
    <scope>NUCLEOTIDE SEQUENCE [LARGE SCALE GENOMIC DNA]</scope>
    <source>
        <strain evidence="10">P4B,CCM 7963,CECT 7998,DSM 25260,IBRC-M 10614,KCTC 13821</strain>
    </source>
</reference>
<evidence type="ECO:0000256" key="3">
    <source>
        <dbReference type="ARBA" id="ARBA00022692"/>
    </source>
</evidence>
<accession>A0A1G8BTB3</accession>
<evidence type="ECO:0000313" key="9">
    <source>
        <dbReference type="EMBL" id="SDH36334.1"/>
    </source>
</evidence>
<dbReference type="RefSeq" id="WP_091579344.1">
    <property type="nucleotide sequence ID" value="NZ_FNDU01000001.1"/>
</dbReference>
<proteinExistence type="predicted"/>
<evidence type="ECO:0000313" key="10">
    <source>
        <dbReference type="Proteomes" id="UP000199017"/>
    </source>
</evidence>
<feature type="compositionally biased region" description="Basic and acidic residues" evidence="6">
    <location>
        <begin position="329"/>
        <end position="339"/>
    </location>
</feature>
<sequence length="339" mass="38914">MPKWRIGYRTLKTAVGAALAIFIAQFLQLEFFVSAGIITVLCISITKKESVRASWERIVACIIGLGYGSVIFEVLGYHPMSIAVLFLLFIPTAVAAGVKKGVVTSVVIMLHLYTYGNVSIAIWINEIFLITIGVGVALVMNMYMPSAEKILICKQVKLEECFEKIWQEYASFLRYGDNSWDGKEIAEVSSFIEEGKSLAMKNIDNHFLRHDDYFYHYFNMREKQLDVIESILPFISTLDRTVIQGEKMAGFMEELSQAVTPGNTAGYFLIRLNELREEIKQMELPKSRAEFEIRSSLFYILHEIEEYLLIKKMFKPDPKRTRTVSGKRLNRDHNRRDTN</sequence>
<dbReference type="Proteomes" id="UP000199017">
    <property type="component" value="Unassembled WGS sequence"/>
</dbReference>
<keyword evidence="4 7" id="KW-1133">Transmembrane helix</keyword>
<dbReference type="STRING" id="930129.SAMN05216352_10172"/>
<dbReference type="InterPro" id="IPR038323">
    <property type="entry name" value="ArAE_1_C_sf"/>
</dbReference>
<evidence type="ECO:0000256" key="2">
    <source>
        <dbReference type="ARBA" id="ARBA00022475"/>
    </source>
</evidence>
<protein>
    <submittedName>
        <fullName evidence="9">Uncharacterized membrane protein YgaE, UPF0421/DUF939 family</fullName>
    </submittedName>
</protein>
<dbReference type="Pfam" id="PF06081">
    <property type="entry name" value="ArAE_1"/>
    <property type="match status" value="1"/>
</dbReference>
<dbReference type="InterPro" id="IPR052984">
    <property type="entry name" value="UPF0421"/>
</dbReference>
<keyword evidence="5 7" id="KW-0472">Membrane</keyword>
<dbReference type="AlphaFoldDB" id="A0A1G8BTB3"/>
<feature type="region of interest" description="Disordered" evidence="6">
    <location>
        <begin position="318"/>
        <end position="339"/>
    </location>
</feature>
<name>A0A1G8BTB3_9BACI</name>
<evidence type="ECO:0000259" key="8">
    <source>
        <dbReference type="Pfam" id="PF11728"/>
    </source>
</evidence>
<evidence type="ECO:0000256" key="4">
    <source>
        <dbReference type="ARBA" id="ARBA00022989"/>
    </source>
</evidence>
<feature type="transmembrane region" description="Helical" evidence="7">
    <location>
        <begin position="58"/>
        <end position="77"/>
    </location>
</feature>
<comment type="subcellular location">
    <subcellularLocation>
        <location evidence="1">Cell membrane</location>
        <topology evidence="1">Multi-pass membrane protein</topology>
    </subcellularLocation>
</comment>
<feature type="domain" description="Putative aromatic acid exporter C-terminal" evidence="8">
    <location>
        <begin position="149"/>
        <end position="312"/>
    </location>
</feature>
<evidence type="ECO:0000256" key="7">
    <source>
        <dbReference type="SAM" id="Phobius"/>
    </source>
</evidence>
<keyword evidence="10" id="KW-1185">Reference proteome</keyword>
<gene>
    <name evidence="9" type="ORF">SAMN05216352_10172</name>
</gene>
<dbReference type="InterPro" id="IPR021062">
    <property type="entry name" value="ArAE_1_C"/>
</dbReference>
<feature type="transmembrane region" description="Helical" evidence="7">
    <location>
        <begin position="122"/>
        <end position="144"/>
    </location>
</feature>